<gene>
    <name evidence="7" type="ORF">OSO01_46080</name>
</gene>
<dbReference type="PROSITE" id="PS50977">
    <property type="entry name" value="HTH_TETR_2"/>
    <property type="match status" value="1"/>
</dbReference>
<organism evidence="7 8">
    <name type="scientific">Oceanobacillus sojae</name>
    <dbReference type="NCBI Taxonomy" id="582851"/>
    <lineage>
        <taxon>Bacteria</taxon>
        <taxon>Bacillati</taxon>
        <taxon>Bacillota</taxon>
        <taxon>Bacilli</taxon>
        <taxon>Bacillales</taxon>
        <taxon>Bacillaceae</taxon>
        <taxon>Oceanobacillus</taxon>
    </lineage>
</organism>
<feature type="DNA-binding region" description="H-T-H motif" evidence="5">
    <location>
        <begin position="28"/>
        <end position="47"/>
    </location>
</feature>
<dbReference type="RefSeq" id="WP_147212737.1">
    <property type="nucleotide sequence ID" value="NZ_BJYM01000032.1"/>
</dbReference>
<keyword evidence="1" id="KW-0678">Repressor</keyword>
<sequence length="214" mass="24130">MGSTRTTQSDVIQAALNILNESGLEAVTLRAVAKRLGVYLNTVSWQVKTKSRLIELMADTIFSELSLDELPEQPEERTKEILRRLRSVLLTHRDGAKLVTGTTVYETNTLRIGDAIISALLQLHLPHREAVRIFWTLAYFTFGLVQEEQGDSVAYSDSKLQKTLATDEYPAFSRVLTSMYEDSFDDRFEYGIHCVLTGAFQLVDNNEPGIRKGK</sequence>
<evidence type="ECO:0000256" key="5">
    <source>
        <dbReference type="PROSITE-ProRule" id="PRU00335"/>
    </source>
</evidence>
<protein>
    <submittedName>
        <fullName evidence="7">Putative transcriptional regulator, TetR family protein</fullName>
    </submittedName>
</protein>
<dbReference type="AlphaFoldDB" id="A0A511ZR50"/>
<evidence type="ECO:0000256" key="3">
    <source>
        <dbReference type="ARBA" id="ARBA00023125"/>
    </source>
</evidence>
<evidence type="ECO:0000313" key="7">
    <source>
        <dbReference type="EMBL" id="GEN89869.1"/>
    </source>
</evidence>
<feature type="domain" description="HTH tetR-type" evidence="6">
    <location>
        <begin position="5"/>
        <end position="65"/>
    </location>
</feature>
<dbReference type="SUPFAM" id="SSF46689">
    <property type="entry name" value="Homeodomain-like"/>
    <property type="match status" value="1"/>
</dbReference>
<dbReference type="GO" id="GO:0045892">
    <property type="term" value="P:negative regulation of DNA-templated transcription"/>
    <property type="evidence" value="ECO:0007669"/>
    <property type="project" value="InterPro"/>
</dbReference>
<dbReference type="STRING" id="582851.GCA_900162665_03537"/>
<dbReference type="EMBL" id="BJYM01000032">
    <property type="protein sequence ID" value="GEN89869.1"/>
    <property type="molecule type" value="Genomic_DNA"/>
</dbReference>
<dbReference type="InterPro" id="IPR004111">
    <property type="entry name" value="Repressor_TetR_C"/>
</dbReference>
<evidence type="ECO:0000256" key="2">
    <source>
        <dbReference type="ARBA" id="ARBA00023015"/>
    </source>
</evidence>
<accession>A0A511ZR50</accession>
<dbReference type="InterPro" id="IPR036271">
    <property type="entry name" value="Tet_transcr_reg_TetR-rel_C_sf"/>
</dbReference>
<keyword evidence="8" id="KW-1185">Reference proteome</keyword>
<dbReference type="InterPro" id="IPR001647">
    <property type="entry name" value="HTH_TetR"/>
</dbReference>
<keyword evidence="3 5" id="KW-0238">DNA-binding</keyword>
<evidence type="ECO:0000256" key="1">
    <source>
        <dbReference type="ARBA" id="ARBA00022491"/>
    </source>
</evidence>
<comment type="caution">
    <text evidence="7">The sequence shown here is derived from an EMBL/GenBank/DDBJ whole genome shotgun (WGS) entry which is preliminary data.</text>
</comment>
<dbReference type="Gene3D" id="1.10.357.10">
    <property type="entry name" value="Tetracycline Repressor, domain 2"/>
    <property type="match status" value="1"/>
</dbReference>
<dbReference type="OrthoDB" id="166040at2"/>
<dbReference type="GO" id="GO:0003677">
    <property type="term" value="F:DNA binding"/>
    <property type="evidence" value="ECO:0007669"/>
    <property type="project" value="UniProtKB-UniRule"/>
</dbReference>
<evidence type="ECO:0000256" key="4">
    <source>
        <dbReference type="ARBA" id="ARBA00023163"/>
    </source>
</evidence>
<dbReference type="Gene3D" id="1.10.10.60">
    <property type="entry name" value="Homeodomain-like"/>
    <property type="match status" value="1"/>
</dbReference>
<evidence type="ECO:0000259" key="6">
    <source>
        <dbReference type="PROSITE" id="PS50977"/>
    </source>
</evidence>
<dbReference type="Pfam" id="PF02909">
    <property type="entry name" value="TetR_C_1"/>
    <property type="match status" value="1"/>
</dbReference>
<proteinExistence type="predicted"/>
<evidence type="ECO:0000313" key="8">
    <source>
        <dbReference type="Proteomes" id="UP000321558"/>
    </source>
</evidence>
<dbReference type="SUPFAM" id="SSF48498">
    <property type="entry name" value="Tetracyclin repressor-like, C-terminal domain"/>
    <property type="match status" value="1"/>
</dbReference>
<dbReference type="InterPro" id="IPR003012">
    <property type="entry name" value="Tet_transcr_reg_TetR"/>
</dbReference>
<keyword evidence="4" id="KW-0804">Transcription</keyword>
<reference evidence="7 8" key="1">
    <citation type="submission" date="2019-07" db="EMBL/GenBank/DDBJ databases">
        <title>Whole genome shotgun sequence of Oceanobacillus sojae NBRC 105379.</title>
        <authorList>
            <person name="Hosoyama A."/>
            <person name="Uohara A."/>
            <person name="Ohji S."/>
            <person name="Ichikawa N."/>
        </authorList>
    </citation>
    <scope>NUCLEOTIDE SEQUENCE [LARGE SCALE GENOMIC DNA]</scope>
    <source>
        <strain evidence="7 8">NBRC 105379</strain>
    </source>
</reference>
<keyword evidence="2" id="KW-0805">Transcription regulation</keyword>
<name>A0A511ZR50_9BACI</name>
<dbReference type="Proteomes" id="UP000321558">
    <property type="component" value="Unassembled WGS sequence"/>
</dbReference>
<dbReference type="GO" id="GO:0046677">
    <property type="term" value="P:response to antibiotic"/>
    <property type="evidence" value="ECO:0007669"/>
    <property type="project" value="InterPro"/>
</dbReference>
<dbReference type="InterPro" id="IPR009057">
    <property type="entry name" value="Homeodomain-like_sf"/>
</dbReference>
<dbReference type="PRINTS" id="PR00400">
    <property type="entry name" value="TETREPRESSOR"/>
</dbReference>